<dbReference type="HOGENOM" id="CLU_3015751_0_0_1"/>
<dbReference type="AlphaFoldDB" id="A0A0D0B9T5"/>
<proteinExistence type="predicted"/>
<accession>A0A0D0B9T5</accession>
<gene>
    <name evidence="2" type="ORF">CY34DRAFT_807218</name>
</gene>
<reference evidence="3" key="2">
    <citation type="submission" date="2015-01" db="EMBL/GenBank/DDBJ databases">
        <title>Evolutionary Origins and Diversification of the Mycorrhizal Mutualists.</title>
        <authorList>
            <consortium name="DOE Joint Genome Institute"/>
            <consortium name="Mycorrhizal Genomics Consortium"/>
            <person name="Kohler A."/>
            <person name="Kuo A."/>
            <person name="Nagy L.G."/>
            <person name="Floudas D."/>
            <person name="Copeland A."/>
            <person name="Barry K.W."/>
            <person name="Cichocki N."/>
            <person name="Veneault-Fourrey C."/>
            <person name="LaButti K."/>
            <person name="Lindquist E.A."/>
            <person name="Lipzen A."/>
            <person name="Lundell T."/>
            <person name="Morin E."/>
            <person name="Murat C."/>
            <person name="Riley R."/>
            <person name="Ohm R."/>
            <person name="Sun H."/>
            <person name="Tunlid A."/>
            <person name="Henrissat B."/>
            <person name="Grigoriev I.V."/>
            <person name="Hibbett D.S."/>
            <person name="Martin F."/>
        </authorList>
    </citation>
    <scope>NUCLEOTIDE SEQUENCE [LARGE SCALE GENOMIC DNA]</scope>
    <source>
        <strain evidence="3">UH-Slu-Lm8-n1</strain>
    </source>
</reference>
<dbReference type="InParanoid" id="A0A0D0B9T5"/>
<reference evidence="2 3" key="1">
    <citation type="submission" date="2014-04" db="EMBL/GenBank/DDBJ databases">
        <authorList>
            <consortium name="DOE Joint Genome Institute"/>
            <person name="Kuo A."/>
            <person name="Ruytinx J."/>
            <person name="Rineau F."/>
            <person name="Colpaert J."/>
            <person name="Kohler A."/>
            <person name="Nagy L.G."/>
            <person name="Floudas D."/>
            <person name="Copeland A."/>
            <person name="Barry K.W."/>
            <person name="Cichocki N."/>
            <person name="Veneault-Fourrey C."/>
            <person name="LaButti K."/>
            <person name="Lindquist E.A."/>
            <person name="Lipzen A."/>
            <person name="Lundell T."/>
            <person name="Morin E."/>
            <person name="Murat C."/>
            <person name="Sun H."/>
            <person name="Tunlid A."/>
            <person name="Henrissat B."/>
            <person name="Grigoriev I.V."/>
            <person name="Hibbett D.S."/>
            <person name="Martin F."/>
            <person name="Nordberg H.P."/>
            <person name="Cantor M.N."/>
            <person name="Hua S.X."/>
        </authorList>
    </citation>
    <scope>NUCLEOTIDE SEQUENCE [LARGE SCALE GENOMIC DNA]</scope>
    <source>
        <strain evidence="2 3">UH-Slu-Lm8-n1</strain>
    </source>
</reference>
<protein>
    <submittedName>
        <fullName evidence="2">Uncharacterized protein</fullName>
    </submittedName>
</protein>
<feature type="region of interest" description="Disordered" evidence="1">
    <location>
        <begin position="1"/>
        <end position="56"/>
    </location>
</feature>
<evidence type="ECO:0000256" key="1">
    <source>
        <dbReference type="SAM" id="MobiDB-lite"/>
    </source>
</evidence>
<organism evidence="2 3">
    <name type="scientific">Suillus luteus UH-Slu-Lm8-n1</name>
    <dbReference type="NCBI Taxonomy" id="930992"/>
    <lineage>
        <taxon>Eukaryota</taxon>
        <taxon>Fungi</taxon>
        <taxon>Dikarya</taxon>
        <taxon>Basidiomycota</taxon>
        <taxon>Agaricomycotina</taxon>
        <taxon>Agaricomycetes</taxon>
        <taxon>Agaricomycetidae</taxon>
        <taxon>Boletales</taxon>
        <taxon>Suillineae</taxon>
        <taxon>Suillaceae</taxon>
        <taxon>Suillus</taxon>
    </lineage>
</organism>
<evidence type="ECO:0000313" key="3">
    <source>
        <dbReference type="Proteomes" id="UP000054485"/>
    </source>
</evidence>
<feature type="compositionally biased region" description="Polar residues" evidence="1">
    <location>
        <begin position="1"/>
        <end position="38"/>
    </location>
</feature>
<sequence length="56" mass="6295">MKLLTQTNSNSWQNVSARGYCSQSTIQKRNRSPQSYTTAVHDATAKSRSETAKTHH</sequence>
<feature type="compositionally biased region" description="Basic and acidic residues" evidence="1">
    <location>
        <begin position="43"/>
        <end position="56"/>
    </location>
</feature>
<name>A0A0D0B9T5_9AGAM</name>
<keyword evidence="3" id="KW-1185">Reference proteome</keyword>
<dbReference type="Proteomes" id="UP000054485">
    <property type="component" value="Unassembled WGS sequence"/>
</dbReference>
<evidence type="ECO:0000313" key="2">
    <source>
        <dbReference type="EMBL" id="KIK40428.1"/>
    </source>
</evidence>
<dbReference type="EMBL" id="KN835303">
    <property type="protein sequence ID" value="KIK40428.1"/>
    <property type="molecule type" value="Genomic_DNA"/>
</dbReference>